<dbReference type="PANTHER" id="PTHR38593">
    <property type="entry name" value="BLR2558 PROTEIN"/>
    <property type="match status" value="1"/>
</dbReference>
<dbReference type="InterPro" id="IPR012347">
    <property type="entry name" value="Ferritin-like"/>
</dbReference>
<dbReference type="RefSeq" id="WP_184258195.1">
    <property type="nucleotide sequence ID" value="NZ_JACHIO010000017.1"/>
</dbReference>
<accession>A0A7W7ZSR9</accession>
<evidence type="ECO:0000259" key="2">
    <source>
        <dbReference type="Pfam" id="PF13628"/>
    </source>
</evidence>
<dbReference type="PANTHER" id="PTHR38593:SF1">
    <property type="entry name" value="BLR2558 PROTEIN"/>
    <property type="match status" value="1"/>
</dbReference>
<proteinExistence type="predicted"/>
<name>A0A7W7ZSR9_9BACT</name>
<evidence type="ECO:0000256" key="1">
    <source>
        <dbReference type="SAM" id="SignalP"/>
    </source>
</evidence>
<dbReference type="Gene3D" id="1.20.1260.10">
    <property type="match status" value="1"/>
</dbReference>
<sequence length="172" mass="18417">MKTTKKMLCMTVIGCAAMFASSQAKAAVTDADKTFLAAAAQGDMNEIKLSELAETKASNPQVKAFAHKMVADHKMLDAKMKPFATAWGLTAPSGPDAAHQSEWDKLNGLSGADFDAEYINVMDQDHHQALDAFTTEAQTTTDAKFKAAVMQGKSVVAAHTNMADDLKGKMKM</sequence>
<dbReference type="Pfam" id="PF13628">
    <property type="entry name" value="DUF4142"/>
    <property type="match status" value="1"/>
</dbReference>
<dbReference type="Proteomes" id="UP000584867">
    <property type="component" value="Unassembled WGS sequence"/>
</dbReference>
<keyword evidence="1" id="KW-0732">Signal</keyword>
<dbReference type="EMBL" id="JACHIO010000017">
    <property type="protein sequence ID" value="MBB5065475.1"/>
    <property type="molecule type" value="Genomic_DNA"/>
</dbReference>
<dbReference type="InterPro" id="IPR025419">
    <property type="entry name" value="DUF4142"/>
</dbReference>
<reference evidence="3 4" key="1">
    <citation type="submission" date="2020-08" db="EMBL/GenBank/DDBJ databases">
        <title>Genomic Encyclopedia of Type Strains, Phase IV (KMG-V): Genome sequencing to study the core and pangenomes of soil and plant-associated prokaryotes.</title>
        <authorList>
            <person name="Whitman W."/>
        </authorList>
    </citation>
    <scope>NUCLEOTIDE SEQUENCE [LARGE SCALE GENOMIC DNA]</scope>
    <source>
        <strain evidence="3 4">X5P3</strain>
    </source>
</reference>
<protein>
    <submittedName>
        <fullName evidence="3">Putative membrane protein</fullName>
    </submittedName>
</protein>
<comment type="caution">
    <text evidence="3">The sequence shown here is derived from an EMBL/GenBank/DDBJ whole genome shotgun (WGS) entry which is preliminary data.</text>
</comment>
<evidence type="ECO:0000313" key="3">
    <source>
        <dbReference type="EMBL" id="MBB5065475.1"/>
    </source>
</evidence>
<feature type="signal peptide" evidence="1">
    <location>
        <begin position="1"/>
        <end position="26"/>
    </location>
</feature>
<feature type="domain" description="DUF4142" evidence="2">
    <location>
        <begin position="31"/>
        <end position="166"/>
    </location>
</feature>
<gene>
    <name evidence="3" type="ORF">HDF15_003843</name>
</gene>
<organism evidence="3 4">
    <name type="scientific">Granulicella mallensis</name>
    <dbReference type="NCBI Taxonomy" id="940614"/>
    <lineage>
        <taxon>Bacteria</taxon>
        <taxon>Pseudomonadati</taxon>
        <taxon>Acidobacteriota</taxon>
        <taxon>Terriglobia</taxon>
        <taxon>Terriglobales</taxon>
        <taxon>Acidobacteriaceae</taxon>
        <taxon>Granulicella</taxon>
    </lineage>
</organism>
<evidence type="ECO:0000313" key="4">
    <source>
        <dbReference type="Proteomes" id="UP000584867"/>
    </source>
</evidence>
<dbReference type="AlphaFoldDB" id="A0A7W7ZSR9"/>
<feature type="chain" id="PRO_5030701826" evidence="1">
    <location>
        <begin position="27"/>
        <end position="172"/>
    </location>
</feature>